<dbReference type="EMBL" id="CP046639">
    <property type="protein sequence ID" value="QLL66827.1"/>
    <property type="molecule type" value="Genomic_DNA"/>
</dbReference>
<keyword evidence="1" id="KW-0472">Membrane</keyword>
<dbReference type="AlphaFoldDB" id="A0A7H9DZA3"/>
<keyword evidence="1" id="KW-1133">Transmembrane helix</keyword>
<name>A0A7H9DZA3_ANAPH</name>
<proteinExistence type="predicted"/>
<keyword evidence="1" id="KW-0812">Transmembrane</keyword>
<accession>A0A7H9DZA3</accession>
<reference evidence="2 3" key="1">
    <citation type="submission" date="2019-12" db="EMBL/GenBank/DDBJ databases">
        <title>A sheep strain of Anaplasma phagocytophilum contains multiple genomes.</title>
        <authorList>
            <person name="Barbet A.F."/>
            <person name="Crosby F.L."/>
            <person name="Eskeland S."/>
            <person name="Stuen S."/>
            <person name="Granquist E.G."/>
            <person name="Munderloh U.G."/>
        </authorList>
    </citation>
    <scope>NUCLEOTIDE SEQUENCE [LARGE SCALE GENOMIC DNA]</scope>
    <source>
        <strain evidence="2 3">Norway Variant 1</strain>
    </source>
</reference>
<evidence type="ECO:0000256" key="1">
    <source>
        <dbReference type="SAM" id="Phobius"/>
    </source>
</evidence>
<dbReference type="RefSeq" id="WP_180843401.1">
    <property type="nucleotide sequence ID" value="NZ_CP046639.1"/>
</dbReference>
<feature type="transmembrane region" description="Helical" evidence="1">
    <location>
        <begin position="540"/>
        <end position="562"/>
    </location>
</feature>
<gene>
    <name evidence="2" type="ORF">O998_03410</name>
</gene>
<evidence type="ECO:0000313" key="2">
    <source>
        <dbReference type="EMBL" id="QLL66827.1"/>
    </source>
</evidence>
<dbReference type="Proteomes" id="UP000510938">
    <property type="component" value="Chromosome"/>
</dbReference>
<feature type="transmembrane region" description="Helical" evidence="1">
    <location>
        <begin position="568"/>
        <end position="589"/>
    </location>
</feature>
<protein>
    <submittedName>
        <fullName evidence="2">Uncharacterized protein</fullName>
    </submittedName>
</protein>
<sequence length="906" mass="99542">MAKLFFSLRSDDSNRGDQTALPEILSLHPTLQRNLLSETHLSEDGLLRLCSDFTFRVSDAFFVEPGNWGDFVAESPYVVVDANVDPLLANLCARYSDVVRFYDMSIWDGNVRGKIRLSCNDAGSLKRVMCFIKDVLSCGGLGFGRISSRAPAFGRARSLSHAIANACDDFVRSYLLFYIHRVVSAGCLEQGVHGEKLRVSPEFFVRLMDGSALLHDEMTTGFLSALHSSIALFPCMRERGFRQFFSALFQAIKRLDNTVKQGVLKDDVAAMRAFTNARVAALVGGCDSDASAEELLERVFHDMGCVENGLATVAAEAKEILAIIRCFSGTPLPGDLMDLLEGDEDFRRYCQKYSKIAKKLRSPFRVMSKDAPINRVVAPGGYPLLCDIENKTDAFLRKERRLGPVFMALLEKYERFHLISAMGGVESLRGVRATLMKWKSPVTAMRRFAKFCLRDFLMIYGSAALVQGGSMNVDLGASMEINSRVHSVRVLGYGARLLPAAHCLDSDTDVGDDLSDAGDREGDESGLAGYSPARRRMLKYVLVAVFFISILMLCAATVLLIMCGMEDAMMATVGAIMLTVAALLIPYVLHLLCSIWEAELQQEAELYLCLKINDDDLFAAAGGITEEDAVIFRDNQLYINNSIVPPEKYEVTLVESRDRVPQGNCILVGLKASQEDMQILKAISSTMNSLPIQGFTVTEGGSGFGFSGLLLRYDVKLNSRSSYLHVAEILGKAGHPELLLAYLDSYVASAFSGGGSTAALSRKFLHSKKFMLLSQDQDRWGILDTIENACDKFLVGDRRKFLDGVKNALKDGKRLFIEPMVSMGPGFPFDRPGYQDIAMFVSGWDPDGKCYSVEAVVHSTGISFVRDGQGVELVDDASQFIQEAVQCNVSDVRVGGAAAGNFRGAM</sequence>
<organism evidence="2 3">
    <name type="scientific">Anaplasma phagocytophilum str. Norway variant1</name>
    <dbReference type="NCBI Taxonomy" id="1392506"/>
    <lineage>
        <taxon>Bacteria</taxon>
        <taxon>Pseudomonadati</taxon>
        <taxon>Pseudomonadota</taxon>
        <taxon>Alphaproteobacteria</taxon>
        <taxon>Rickettsiales</taxon>
        <taxon>Anaplasmataceae</taxon>
        <taxon>Anaplasma</taxon>
        <taxon>phagocytophilum group</taxon>
    </lineage>
</organism>
<evidence type="ECO:0000313" key="3">
    <source>
        <dbReference type="Proteomes" id="UP000510938"/>
    </source>
</evidence>